<dbReference type="Gene3D" id="3.30.420.40">
    <property type="match status" value="1"/>
</dbReference>
<dbReference type="Pfam" id="PF00814">
    <property type="entry name" value="TsaD"/>
    <property type="match status" value="1"/>
</dbReference>
<dbReference type="AlphaFoldDB" id="A0A6B3LGZ2"/>
<protein>
    <submittedName>
        <fullName evidence="2">tRNA (Adenosine(37)-N6)-threonylcarbamoyltransferase complex dimerization subunit type 1 TsaB</fullName>
    </submittedName>
</protein>
<evidence type="ECO:0000313" key="2">
    <source>
        <dbReference type="EMBL" id="QQL45348.1"/>
    </source>
</evidence>
<dbReference type="InterPro" id="IPR043129">
    <property type="entry name" value="ATPase_NBD"/>
</dbReference>
<dbReference type="EMBL" id="CP066776">
    <property type="protein sequence ID" value="QQL45348.1"/>
    <property type="molecule type" value="Genomic_DNA"/>
</dbReference>
<dbReference type="InterPro" id="IPR022496">
    <property type="entry name" value="T6A_TsaB"/>
</dbReference>
<dbReference type="GO" id="GO:0016740">
    <property type="term" value="F:transferase activity"/>
    <property type="evidence" value="ECO:0007669"/>
    <property type="project" value="UniProtKB-KW"/>
</dbReference>
<sequence>MTNPSRMLLVIDTSTTRGCVALVNAADPAALEVVAQHEFQSERSHNSQIFAPLGALLEALGTAPLDRIVVATGPGSYTGIRIGIAAANGIAAARSCPVIGVPSVLGLGDPAVNDFHVIGDARRGSAFHWEVKEGATVGGTEMFPVEQLDERRLDWSGPLLTLDPKPLAEGIHPALPEVTTLVSRFLANESAYPTDLAVEPVYLGAPFVTTAKK</sequence>
<dbReference type="RefSeq" id="WP_164365674.1">
    <property type="nucleotide sequence ID" value="NZ_CP066776.1"/>
</dbReference>
<evidence type="ECO:0000259" key="1">
    <source>
        <dbReference type="Pfam" id="PF00814"/>
    </source>
</evidence>
<evidence type="ECO:0000313" key="3">
    <source>
        <dbReference type="Proteomes" id="UP000475117"/>
    </source>
</evidence>
<keyword evidence="2" id="KW-0808">Transferase</keyword>
<accession>A0A6B3LGZ2</accession>
<feature type="domain" description="Gcp-like" evidence="1">
    <location>
        <begin position="41"/>
        <end position="129"/>
    </location>
</feature>
<dbReference type="KEGG" id="soa:G3M56_001795"/>
<dbReference type="Proteomes" id="UP000475117">
    <property type="component" value="Chromosome"/>
</dbReference>
<organism evidence="2 3">
    <name type="scientific">Sulfuriroseicoccus oceanibius</name>
    <dbReference type="NCBI Taxonomy" id="2707525"/>
    <lineage>
        <taxon>Bacteria</taxon>
        <taxon>Pseudomonadati</taxon>
        <taxon>Verrucomicrobiota</taxon>
        <taxon>Verrucomicrobiia</taxon>
        <taxon>Verrucomicrobiales</taxon>
        <taxon>Verrucomicrobiaceae</taxon>
        <taxon>Sulfuriroseicoccus</taxon>
    </lineage>
</organism>
<reference evidence="2 3" key="1">
    <citation type="submission" date="2020-12" db="EMBL/GenBank/DDBJ databases">
        <title>Sulforoseuscoccus oceanibium gen. nov., sp. nov., a representative of the phylum Verrucomicrobia with special cytoplasmic membrane, and proposal of Sulforoseuscoccusaceae fam. nov.</title>
        <authorList>
            <person name="Xi F."/>
        </authorList>
    </citation>
    <scope>NUCLEOTIDE SEQUENCE [LARGE SCALE GENOMIC DNA]</scope>
    <source>
        <strain evidence="2 3">T37</strain>
    </source>
</reference>
<dbReference type="NCBIfam" id="TIGR03725">
    <property type="entry name" value="T6A_YeaZ"/>
    <property type="match status" value="1"/>
</dbReference>
<proteinExistence type="predicted"/>
<keyword evidence="3" id="KW-1185">Reference proteome</keyword>
<name>A0A6B3LGZ2_9BACT</name>
<dbReference type="GO" id="GO:0002949">
    <property type="term" value="P:tRNA threonylcarbamoyladenosine modification"/>
    <property type="evidence" value="ECO:0007669"/>
    <property type="project" value="InterPro"/>
</dbReference>
<dbReference type="InterPro" id="IPR000905">
    <property type="entry name" value="Gcp-like_dom"/>
</dbReference>
<gene>
    <name evidence="2" type="primary">tsaB</name>
    <name evidence="2" type="ORF">G3M56_001795</name>
</gene>
<dbReference type="SUPFAM" id="SSF53067">
    <property type="entry name" value="Actin-like ATPase domain"/>
    <property type="match status" value="1"/>
</dbReference>